<keyword evidence="1" id="KW-1133">Transmembrane helix</keyword>
<dbReference type="InterPro" id="IPR003399">
    <property type="entry name" value="Mce/MlaD"/>
</dbReference>
<dbReference type="RefSeq" id="YP_009243904.1">
    <property type="nucleotide sequence ID" value="NC_029857.1"/>
</dbReference>
<sequence length="219" mass="25224">MKKIRLNTFYANINTVFTFIIILAFPVLVSVMNSFLRNSKHYSFFIEFNSAYGISKGTPVRLRGINIGHIQNIKIQVNSVLTLAKINSSSIYIPKNSIIETNQTGLLNETIIDIIPLDPIYKIQELNLDPLSRTCNNYNIICNSMYMEGDRGLNYDDLIRATTRISQRFDDPSFFNLLYIFLQNSIEISDNALEVTMSLSELISLAYICLQKFFFRSHY</sequence>
<dbReference type="GeneID" id="27215596"/>
<feature type="domain" description="Mce/MlaD" evidence="2">
    <location>
        <begin position="41"/>
        <end position="116"/>
    </location>
</feature>
<keyword evidence="1" id="KW-0812">Transmembrane</keyword>
<name>A0A141SCX8_9FLOR</name>
<gene>
    <name evidence="3" type="primary">ycf22</name>
    <name evidence="3" type="ORF">Sdur_094</name>
</gene>
<keyword evidence="1" id="KW-0472">Membrane</keyword>
<evidence type="ECO:0000256" key="1">
    <source>
        <dbReference type="SAM" id="Phobius"/>
    </source>
</evidence>
<dbReference type="InterPro" id="IPR039342">
    <property type="entry name" value="TGD2-like"/>
</dbReference>
<evidence type="ECO:0000313" key="3">
    <source>
        <dbReference type="EMBL" id="AMK96146.1"/>
    </source>
</evidence>
<geneLocation type="plastid" evidence="3"/>
<dbReference type="AlphaFoldDB" id="A0A141SCX8"/>
<organism evidence="3">
    <name type="scientific">Sporolithon durum</name>
    <dbReference type="NCBI Taxonomy" id="48970"/>
    <lineage>
        <taxon>Eukaryota</taxon>
        <taxon>Rhodophyta</taxon>
        <taxon>Florideophyceae</taxon>
        <taxon>Corallinophycidae</taxon>
        <taxon>Sporolithales</taxon>
        <taxon>Sporolithaceae</taxon>
        <taxon>Sporolithon</taxon>
    </lineage>
</organism>
<evidence type="ECO:0000259" key="2">
    <source>
        <dbReference type="Pfam" id="PF02470"/>
    </source>
</evidence>
<proteinExistence type="predicted"/>
<accession>A0A141SCX8</accession>
<reference evidence="3" key="1">
    <citation type="submission" date="2015-07" db="EMBL/GenBank/DDBJ databases">
        <title>Reconstructing the complex evolutionary history of mobile plasmids in red algal genomes.</title>
        <authorList>
            <person name="Lee J."/>
            <person name="Kim K.M."/>
            <person name="Yang E.C."/>
            <person name="Miller K.A."/>
            <person name="Boo S.M."/>
            <person name="Bhattacharya D."/>
            <person name="Yoon H.S."/>
        </authorList>
    </citation>
    <scope>NUCLEOTIDE SEQUENCE</scope>
</reference>
<protein>
    <recommendedName>
        <fullName evidence="2">Mce/MlaD domain-containing protein</fullName>
    </recommendedName>
</protein>
<dbReference type="Pfam" id="PF02470">
    <property type="entry name" value="MlaD"/>
    <property type="match status" value="1"/>
</dbReference>
<dbReference type="PANTHER" id="PTHR34675">
    <property type="entry name" value="PROTEIN TRIGALACTOSYLDIACYLGLYCEROL 2, CHLOROPLASTIC"/>
    <property type="match status" value="1"/>
</dbReference>
<keyword evidence="3" id="KW-0934">Plastid</keyword>
<dbReference type="EMBL" id="KT266785">
    <property type="protein sequence ID" value="AMK96146.1"/>
    <property type="molecule type" value="Genomic_DNA"/>
</dbReference>
<feature type="transmembrane region" description="Helical" evidence="1">
    <location>
        <begin position="12"/>
        <end position="36"/>
    </location>
</feature>
<dbReference type="PANTHER" id="PTHR34675:SF1">
    <property type="entry name" value="PROTEIN TRIGALACTOSYLDIACYLGLYCEROL 2, CHLOROPLASTIC"/>
    <property type="match status" value="1"/>
</dbReference>